<accession>A0A5C6AH34</accession>
<keyword evidence="6 8" id="KW-0560">Oxidoreductase</keyword>
<dbReference type="NCBIfam" id="NF005741">
    <property type="entry name" value="PRK07565.1"/>
    <property type="match status" value="1"/>
</dbReference>
<feature type="domain" description="Dihydroorotate dehydrogenase catalytic" evidence="7">
    <location>
        <begin position="63"/>
        <end position="288"/>
    </location>
</feature>
<dbReference type="SUPFAM" id="SSF51395">
    <property type="entry name" value="FMN-linked oxidoreductases"/>
    <property type="match status" value="1"/>
</dbReference>
<evidence type="ECO:0000256" key="1">
    <source>
        <dbReference type="ARBA" id="ARBA00001917"/>
    </source>
</evidence>
<evidence type="ECO:0000256" key="4">
    <source>
        <dbReference type="ARBA" id="ARBA00022643"/>
    </source>
</evidence>
<dbReference type="PANTHER" id="PTHR48109">
    <property type="entry name" value="DIHYDROOROTATE DEHYDROGENASE (QUINONE), MITOCHONDRIAL-RELATED"/>
    <property type="match status" value="1"/>
</dbReference>
<dbReference type="InterPro" id="IPR050074">
    <property type="entry name" value="DHO_dehydrogenase"/>
</dbReference>
<reference evidence="8 9" key="1">
    <citation type="submission" date="2019-02" db="EMBL/GenBank/DDBJ databases">
        <title>Deep-cultivation of Planctomycetes and their phenomic and genomic characterization uncovers novel biology.</title>
        <authorList>
            <person name="Wiegand S."/>
            <person name="Jogler M."/>
            <person name="Boedeker C."/>
            <person name="Pinto D."/>
            <person name="Vollmers J."/>
            <person name="Rivas-Marin E."/>
            <person name="Kohn T."/>
            <person name="Peeters S.H."/>
            <person name="Heuer A."/>
            <person name="Rast P."/>
            <person name="Oberbeckmann S."/>
            <person name="Bunk B."/>
            <person name="Jeske O."/>
            <person name="Meyerdierks A."/>
            <person name="Storesund J.E."/>
            <person name="Kallscheuer N."/>
            <person name="Luecker S."/>
            <person name="Lage O.M."/>
            <person name="Pohl T."/>
            <person name="Merkel B.J."/>
            <person name="Hornburger P."/>
            <person name="Mueller R.-W."/>
            <person name="Bruemmer F."/>
            <person name="Labrenz M."/>
            <person name="Spormann A.M."/>
            <person name="Op Den Camp H."/>
            <person name="Overmann J."/>
            <person name="Amann R."/>
            <person name="Jetten M.S.M."/>
            <person name="Mascher T."/>
            <person name="Medema M.H."/>
            <person name="Devos D.P."/>
            <person name="Kaster A.-K."/>
            <person name="Ovreas L."/>
            <person name="Rohde M."/>
            <person name="Galperin M.Y."/>
            <person name="Jogler C."/>
        </authorList>
    </citation>
    <scope>NUCLEOTIDE SEQUENCE [LARGE SCALE GENOMIC DNA]</scope>
    <source>
        <strain evidence="8 9">Pla100</strain>
    </source>
</reference>
<dbReference type="RefSeq" id="WP_146577455.1">
    <property type="nucleotide sequence ID" value="NZ_SJPM01000003.1"/>
</dbReference>
<gene>
    <name evidence="8" type="primary">preA</name>
    <name evidence="8" type="ORF">Pla100_19360</name>
</gene>
<dbReference type="EC" id="1.3.1.1" evidence="8"/>
<dbReference type="GO" id="GO:0006207">
    <property type="term" value="P:'de novo' pyrimidine nucleobase biosynthetic process"/>
    <property type="evidence" value="ECO:0007669"/>
    <property type="project" value="TreeGrafter"/>
</dbReference>
<dbReference type="InterPro" id="IPR012135">
    <property type="entry name" value="Dihydroorotate_DH_1_2"/>
</dbReference>
<dbReference type="AlphaFoldDB" id="A0A5C6AH34"/>
<dbReference type="GO" id="GO:0004159">
    <property type="term" value="F:dihydropyrimidine dehydrogenase (NAD+) activity"/>
    <property type="evidence" value="ECO:0007669"/>
    <property type="project" value="UniProtKB-EC"/>
</dbReference>
<organism evidence="8 9">
    <name type="scientific">Neorhodopirellula pilleata</name>
    <dbReference type="NCBI Taxonomy" id="2714738"/>
    <lineage>
        <taxon>Bacteria</taxon>
        <taxon>Pseudomonadati</taxon>
        <taxon>Planctomycetota</taxon>
        <taxon>Planctomycetia</taxon>
        <taxon>Pirellulales</taxon>
        <taxon>Pirellulaceae</taxon>
        <taxon>Neorhodopirellula</taxon>
    </lineage>
</organism>
<dbReference type="Pfam" id="PF01180">
    <property type="entry name" value="DHO_dh"/>
    <property type="match status" value="1"/>
</dbReference>
<dbReference type="PIRSF" id="PIRSF000164">
    <property type="entry name" value="DHO_oxidase"/>
    <property type="match status" value="1"/>
</dbReference>
<evidence type="ECO:0000256" key="3">
    <source>
        <dbReference type="ARBA" id="ARBA00022630"/>
    </source>
</evidence>
<name>A0A5C6AH34_9BACT</name>
<dbReference type="InterPro" id="IPR005720">
    <property type="entry name" value="Dihydroorotate_DH_cat"/>
</dbReference>
<evidence type="ECO:0000256" key="2">
    <source>
        <dbReference type="ARBA" id="ARBA00004725"/>
    </source>
</evidence>
<dbReference type="PANTHER" id="PTHR48109:SF3">
    <property type="entry name" value="SLL0744 PROTEIN"/>
    <property type="match status" value="1"/>
</dbReference>
<keyword evidence="5" id="KW-0665">Pyrimidine biosynthesis</keyword>
<keyword evidence="9" id="KW-1185">Reference proteome</keyword>
<comment type="cofactor">
    <cofactor evidence="1">
        <name>FMN</name>
        <dbReference type="ChEBI" id="CHEBI:58210"/>
    </cofactor>
</comment>
<dbReference type="GO" id="GO:0004152">
    <property type="term" value="F:dihydroorotate dehydrogenase activity"/>
    <property type="evidence" value="ECO:0007669"/>
    <property type="project" value="InterPro"/>
</dbReference>
<evidence type="ECO:0000256" key="5">
    <source>
        <dbReference type="ARBA" id="ARBA00022975"/>
    </source>
</evidence>
<keyword evidence="3" id="KW-0285">Flavoprotein</keyword>
<dbReference type="Proteomes" id="UP000316213">
    <property type="component" value="Unassembled WGS sequence"/>
</dbReference>
<keyword evidence="4" id="KW-0288">FMN</keyword>
<evidence type="ECO:0000256" key="6">
    <source>
        <dbReference type="ARBA" id="ARBA00023002"/>
    </source>
</evidence>
<evidence type="ECO:0000313" key="8">
    <source>
        <dbReference type="EMBL" id="TWT98770.1"/>
    </source>
</evidence>
<protein>
    <submittedName>
        <fullName evidence="8">NAD-dependent dihydropyrimidine dehydrogenase subunit PreA</fullName>
        <ecNumber evidence="8">1.3.1.1</ecNumber>
    </submittedName>
</protein>
<comment type="pathway">
    <text evidence="2">Pyrimidine metabolism; UMP biosynthesis via de novo pathway.</text>
</comment>
<dbReference type="GO" id="GO:0005737">
    <property type="term" value="C:cytoplasm"/>
    <property type="evidence" value="ECO:0007669"/>
    <property type="project" value="InterPro"/>
</dbReference>
<evidence type="ECO:0000313" key="9">
    <source>
        <dbReference type="Proteomes" id="UP000316213"/>
    </source>
</evidence>
<sequence>MSKELTTAYMGMELSSPIVVGACPLTIEPEHVRQMVCAGAGAIVLPSILQEQITHSMMKWHDPLGAISESGFQPQQDQYNGGTTEYRETIRNLKKLCQVPIIGSLNGSTEGSWLEYAEEIQAAGADAIELNWQDGMPDPHESCEAVESRLIALADSLCNRLSIPVAVKMSQRFNNLASVAHRLQSTGVDGLVLFAHRPQWDVSIDRMHWTIRWELSPTGSLGTTLEGIVHARSGGLDLSIAASGGVRTGEDALKAMIAGADVVMVTSEIYRQGPGAIQEILQGISHFLDTSPHDSLMAFQQSRPPVEFTSERFGRLEYVDPLTRSDHYADPIPEVSGLTGDAYGHPVAGQ</sequence>
<dbReference type="Gene3D" id="3.20.20.70">
    <property type="entry name" value="Aldolase class I"/>
    <property type="match status" value="1"/>
</dbReference>
<evidence type="ECO:0000259" key="7">
    <source>
        <dbReference type="Pfam" id="PF01180"/>
    </source>
</evidence>
<dbReference type="OrthoDB" id="9794954at2"/>
<dbReference type="InterPro" id="IPR013785">
    <property type="entry name" value="Aldolase_TIM"/>
</dbReference>
<dbReference type="GO" id="GO:0044205">
    <property type="term" value="P:'de novo' UMP biosynthetic process"/>
    <property type="evidence" value="ECO:0007669"/>
    <property type="project" value="UniProtKB-UniPathway"/>
</dbReference>
<proteinExistence type="predicted"/>
<dbReference type="UniPathway" id="UPA00070"/>
<comment type="caution">
    <text evidence="8">The sequence shown here is derived from an EMBL/GenBank/DDBJ whole genome shotgun (WGS) entry which is preliminary data.</text>
</comment>
<dbReference type="EMBL" id="SJPM01000003">
    <property type="protein sequence ID" value="TWT98770.1"/>
    <property type="molecule type" value="Genomic_DNA"/>
</dbReference>